<dbReference type="Pfam" id="PF04525">
    <property type="entry name" value="LOR"/>
    <property type="match status" value="1"/>
</dbReference>
<dbReference type="InterPro" id="IPR025659">
    <property type="entry name" value="Tubby-like_C"/>
</dbReference>
<evidence type="ECO:0000313" key="3">
    <source>
        <dbReference type="Proteomes" id="UP001481872"/>
    </source>
</evidence>
<evidence type="ECO:0000256" key="1">
    <source>
        <dbReference type="ARBA" id="ARBA00005437"/>
    </source>
</evidence>
<accession>A0ABV1JAB3</accession>
<name>A0ABV1JAB3_9FIRM</name>
<dbReference type="EMBL" id="JBBNPS010000046">
    <property type="protein sequence ID" value="MEQ3354416.1"/>
    <property type="molecule type" value="Genomic_DNA"/>
</dbReference>
<comment type="caution">
    <text evidence="2">The sequence shown here is derived from an EMBL/GenBank/DDBJ whole genome shotgun (WGS) entry which is preliminary data.</text>
</comment>
<sequence>MYRLYAKQKVLKLEDHYAVTDESEAPVYYIDQNLKFFGYDVHVSDREKNPLFSVEQELMHLMPTYHVRFENGDVMDIKARFSLFKKKIDITYKGKDLRLEGDILSWDFRILDESDREVAAIEKKIFAWGDTFVIDVIDEAYADVAVAMMIVVDHIIDMEQNSH</sequence>
<dbReference type="Proteomes" id="UP001481872">
    <property type="component" value="Unassembled WGS sequence"/>
</dbReference>
<protein>
    <submittedName>
        <fullName evidence="2">LURP-one-related family protein</fullName>
    </submittedName>
</protein>
<evidence type="ECO:0000313" key="2">
    <source>
        <dbReference type="EMBL" id="MEQ3354416.1"/>
    </source>
</evidence>
<comment type="similarity">
    <text evidence="1">Belongs to the LOR family.</text>
</comment>
<dbReference type="InterPro" id="IPR038595">
    <property type="entry name" value="LOR_sf"/>
</dbReference>
<reference evidence="2 3" key="1">
    <citation type="submission" date="2024-04" db="EMBL/GenBank/DDBJ databases">
        <title>Human intestinal bacterial collection.</title>
        <authorList>
            <person name="Pauvert C."/>
            <person name="Hitch T.C.A."/>
            <person name="Clavel T."/>
        </authorList>
    </citation>
    <scope>NUCLEOTIDE SEQUENCE [LARGE SCALE GENOMIC DNA]</scope>
    <source>
        <strain evidence="2 3">CLA-SR-H026</strain>
    </source>
</reference>
<proteinExistence type="inferred from homology"/>
<keyword evidence="3" id="KW-1185">Reference proteome</keyword>
<organism evidence="2 3">
    <name type="scientific">Aedoeadaptatus acetigenes</name>
    <dbReference type="NCBI Taxonomy" id="2981723"/>
    <lineage>
        <taxon>Bacteria</taxon>
        <taxon>Bacillati</taxon>
        <taxon>Bacillota</taxon>
        <taxon>Tissierellia</taxon>
        <taxon>Tissierellales</taxon>
        <taxon>Peptoniphilaceae</taxon>
        <taxon>Aedoeadaptatus</taxon>
    </lineage>
</organism>
<dbReference type="InterPro" id="IPR007612">
    <property type="entry name" value="LOR"/>
</dbReference>
<dbReference type="Gene3D" id="2.40.160.200">
    <property type="entry name" value="LURP1-related"/>
    <property type="match status" value="1"/>
</dbReference>
<dbReference type="RefSeq" id="WP_349054681.1">
    <property type="nucleotide sequence ID" value="NZ_JBBNPS010000046.1"/>
</dbReference>
<dbReference type="SUPFAM" id="SSF54518">
    <property type="entry name" value="Tubby C-terminal domain-like"/>
    <property type="match status" value="1"/>
</dbReference>
<gene>
    <name evidence="2" type="ORF">AAA081_08945</name>
</gene>